<dbReference type="Proteomes" id="UP000324831">
    <property type="component" value="Unassembled WGS sequence"/>
</dbReference>
<evidence type="ECO:0000313" key="3">
    <source>
        <dbReference type="Proteomes" id="UP000324831"/>
    </source>
</evidence>
<comment type="caution">
    <text evidence="2">The sequence shown here is derived from an EMBL/GenBank/DDBJ whole genome shotgun (WGS) entry which is preliminary data.</text>
</comment>
<accession>A0A478FR35</accession>
<proteinExistence type="predicted"/>
<gene>
    <name evidence="2" type="ORF">MHSWG343_10190</name>
</gene>
<dbReference type="RefSeq" id="WP_216083057.1">
    <property type="nucleotide sequence ID" value="NZ_CACTIB010000014.1"/>
</dbReference>
<feature type="region of interest" description="Disordered" evidence="1">
    <location>
        <begin position="37"/>
        <end position="56"/>
    </location>
</feature>
<name>A0A478FR35_9MOLU</name>
<evidence type="ECO:0000256" key="1">
    <source>
        <dbReference type="SAM" id="MobiDB-lite"/>
    </source>
</evidence>
<protein>
    <submittedName>
        <fullName evidence="2">Uncharacterized protein</fullName>
    </submittedName>
</protein>
<reference evidence="2 3" key="1">
    <citation type="submission" date="2019-01" db="EMBL/GenBank/DDBJ databases">
        <title>Draft genome sequences of Candidatus Mycoplasma haemohominis SWG34-3 identified from a patient with pyrexia, anemia and liver dysfunction.</title>
        <authorList>
            <person name="Sekizuka T."/>
            <person name="Hattori N."/>
            <person name="Katano H."/>
            <person name="Takuma T."/>
            <person name="Ito T."/>
            <person name="Arai N."/>
            <person name="Yanai R."/>
            <person name="Ishii S."/>
            <person name="Miura Y."/>
            <person name="Tokunaga T."/>
            <person name="Watanabe H."/>
            <person name="Nomura N."/>
            <person name="Eguchi J."/>
            <person name="Arai T."/>
            <person name="Hasegawa H."/>
            <person name="Nakamaki T."/>
            <person name="Wakita T."/>
            <person name="Niki Y."/>
            <person name="Kuroda M."/>
        </authorList>
    </citation>
    <scope>NUCLEOTIDE SEQUENCE [LARGE SCALE GENOMIC DNA]</scope>
    <source>
        <strain evidence="2">SWG34-3</strain>
    </source>
</reference>
<dbReference type="AlphaFoldDB" id="A0A478FR35"/>
<evidence type="ECO:0000313" key="2">
    <source>
        <dbReference type="EMBL" id="GCE64011.1"/>
    </source>
</evidence>
<feature type="compositionally biased region" description="Basic and acidic residues" evidence="1">
    <location>
        <begin position="37"/>
        <end position="49"/>
    </location>
</feature>
<organism evidence="2 3">
    <name type="scientific">Candidatus Mycoplasma haematohominis</name>
    <dbReference type="NCBI Taxonomy" id="1494318"/>
    <lineage>
        <taxon>Bacteria</taxon>
        <taxon>Bacillati</taxon>
        <taxon>Mycoplasmatota</taxon>
        <taxon>Mollicutes</taxon>
        <taxon>Mycoplasmataceae</taxon>
        <taxon>Mycoplasma</taxon>
    </lineage>
</organism>
<dbReference type="EMBL" id="BIMN01000007">
    <property type="protein sequence ID" value="GCE64011.1"/>
    <property type="molecule type" value="Genomic_DNA"/>
</dbReference>
<sequence>MDPLKAASIAGAGTIFAGATGYGVYKLVEDKTLTIQQSREKGREEKKTSESGNSYGAGTWGEQFKDKLMAINAEENKDWWIKKQSEFFGTVSPEKHGTGQSATDTTLNFKQLYSDKSTKHSTADALKNKCKEVYEMTYTPSTDTNKVKEKEVFKFCSKFEFNEEKQSA</sequence>